<evidence type="ECO:0000256" key="2">
    <source>
        <dbReference type="PROSITE-ProRule" id="PRU00169"/>
    </source>
</evidence>
<dbReference type="PANTHER" id="PTHR44591">
    <property type="entry name" value="STRESS RESPONSE REGULATOR PROTEIN 1"/>
    <property type="match status" value="1"/>
</dbReference>
<proteinExistence type="predicted"/>
<gene>
    <name evidence="5" type="ORF">HN018_06240</name>
</gene>
<dbReference type="Pfam" id="PF00072">
    <property type="entry name" value="Response_reg"/>
    <property type="match status" value="1"/>
</dbReference>
<dbReference type="PROSITE" id="PS50110">
    <property type="entry name" value="RESPONSE_REGULATORY"/>
    <property type="match status" value="1"/>
</dbReference>
<dbReference type="InterPro" id="IPR011006">
    <property type="entry name" value="CheY-like_superfamily"/>
</dbReference>
<name>A0A6M8HN04_9PROT</name>
<accession>A0A6M8HN04</accession>
<organism evidence="5 6">
    <name type="scientific">Lichenicola cladoniae</name>
    <dbReference type="NCBI Taxonomy" id="1484109"/>
    <lineage>
        <taxon>Bacteria</taxon>
        <taxon>Pseudomonadati</taxon>
        <taxon>Pseudomonadota</taxon>
        <taxon>Alphaproteobacteria</taxon>
        <taxon>Acetobacterales</taxon>
        <taxon>Acetobacteraceae</taxon>
        <taxon>Lichenicola</taxon>
    </lineage>
</organism>
<keyword evidence="1 2" id="KW-0597">Phosphoprotein</keyword>
<protein>
    <submittedName>
        <fullName evidence="5">Response regulator transcription factor</fullName>
    </submittedName>
</protein>
<evidence type="ECO:0000259" key="4">
    <source>
        <dbReference type="PROSITE" id="PS50110"/>
    </source>
</evidence>
<dbReference type="SUPFAM" id="SSF52172">
    <property type="entry name" value="CheY-like"/>
    <property type="match status" value="1"/>
</dbReference>
<dbReference type="Proteomes" id="UP000500767">
    <property type="component" value="Chromosome"/>
</dbReference>
<evidence type="ECO:0000256" key="3">
    <source>
        <dbReference type="SAM" id="Phobius"/>
    </source>
</evidence>
<dbReference type="PANTHER" id="PTHR44591:SF21">
    <property type="entry name" value="TWO-COMPONENT RESPONSE REGULATOR"/>
    <property type="match status" value="1"/>
</dbReference>
<evidence type="ECO:0000313" key="5">
    <source>
        <dbReference type="EMBL" id="QKE89695.1"/>
    </source>
</evidence>
<feature type="domain" description="Response regulatory" evidence="4">
    <location>
        <begin position="37"/>
        <end position="151"/>
    </location>
</feature>
<feature type="modified residue" description="4-aspartylphosphate" evidence="2">
    <location>
        <position position="87"/>
    </location>
</feature>
<feature type="transmembrane region" description="Helical" evidence="3">
    <location>
        <begin position="97"/>
        <end position="117"/>
    </location>
</feature>
<dbReference type="InterPro" id="IPR050595">
    <property type="entry name" value="Bact_response_regulator"/>
</dbReference>
<dbReference type="SMART" id="SM00448">
    <property type="entry name" value="REC"/>
    <property type="match status" value="1"/>
</dbReference>
<dbReference type="AlphaFoldDB" id="A0A6M8HN04"/>
<evidence type="ECO:0000256" key="1">
    <source>
        <dbReference type="ARBA" id="ARBA00022553"/>
    </source>
</evidence>
<dbReference type="Gene3D" id="3.40.50.2300">
    <property type="match status" value="1"/>
</dbReference>
<keyword evidence="3" id="KW-0472">Membrane</keyword>
<reference evidence="5 6" key="1">
    <citation type="journal article" date="2014" name="World J. Microbiol. Biotechnol.">
        <title>Biodiversity and physiological characteristics of Antarctic and Arctic lichens-associated bacteria.</title>
        <authorList>
            <person name="Lee Y.M."/>
            <person name="Kim E.H."/>
            <person name="Lee H.K."/>
            <person name="Hong S.G."/>
        </authorList>
    </citation>
    <scope>NUCLEOTIDE SEQUENCE [LARGE SCALE GENOMIC DNA]</scope>
    <source>
        <strain evidence="5 6">PAMC 26569</strain>
    </source>
</reference>
<keyword evidence="3" id="KW-1133">Transmembrane helix</keyword>
<sequence length="159" mass="16991">MVPAANTISIPASGNFGIHRTLPPDDGLYGAATSMCDLLVLDDDPLVRTMLVEALREEGLDVIGAGDETEALAALRLPEPPRVFVTDLDLGTARNGFVIAGMAQMLFPGVAIIYITGRPDSVRDHVMGEREMLLMKPFRPGELVAAARQMMSSGFPQPA</sequence>
<dbReference type="InterPro" id="IPR001789">
    <property type="entry name" value="Sig_transdc_resp-reg_receiver"/>
</dbReference>
<dbReference type="GO" id="GO:0000160">
    <property type="term" value="P:phosphorelay signal transduction system"/>
    <property type="evidence" value="ECO:0007669"/>
    <property type="project" value="InterPro"/>
</dbReference>
<dbReference type="RefSeq" id="WP_171834684.1">
    <property type="nucleotide sequence ID" value="NZ_CP053708.1"/>
</dbReference>
<keyword evidence="6" id="KW-1185">Reference proteome</keyword>
<dbReference type="EMBL" id="CP053708">
    <property type="protein sequence ID" value="QKE89695.1"/>
    <property type="molecule type" value="Genomic_DNA"/>
</dbReference>
<evidence type="ECO:0000313" key="6">
    <source>
        <dbReference type="Proteomes" id="UP000500767"/>
    </source>
</evidence>
<keyword evidence="3" id="KW-0812">Transmembrane</keyword>
<dbReference type="KEGG" id="lck:HN018_06240"/>